<evidence type="ECO:0000313" key="1">
    <source>
        <dbReference type="EMBL" id="KAI9455298.1"/>
    </source>
</evidence>
<dbReference type="Proteomes" id="UP001207468">
    <property type="component" value="Unassembled WGS sequence"/>
</dbReference>
<proteinExistence type="predicted"/>
<organism evidence="1 2">
    <name type="scientific">Russula earlei</name>
    <dbReference type="NCBI Taxonomy" id="71964"/>
    <lineage>
        <taxon>Eukaryota</taxon>
        <taxon>Fungi</taxon>
        <taxon>Dikarya</taxon>
        <taxon>Basidiomycota</taxon>
        <taxon>Agaricomycotina</taxon>
        <taxon>Agaricomycetes</taxon>
        <taxon>Russulales</taxon>
        <taxon>Russulaceae</taxon>
        <taxon>Russula</taxon>
    </lineage>
</organism>
<gene>
    <name evidence="1" type="ORF">F5148DRAFT_1226410</name>
</gene>
<comment type="caution">
    <text evidence="1">The sequence shown here is derived from an EMBL/GenBank/DDBJ whole genome shotgun (WGS) entry which is preliminary data.</text>
</comment>
<accession>A0ACC0U0S6</accession>
<evidence type="ECO:0000313" key="2">
    <source>
        <dbReference type="Proteomes" id="UP001207468"/>
    </source>
</evidence>
<sequence>MDINPTSAIHVFYRTFPHTYTLIRNSAEQYDNPISCHLCGSEAEGRNIVLCFDGTSNQFGQYNTNVVELYSRITKSERQVTYYNSGIGTYARPSWRSLDYITQVANNKIDLMIAWNFDAKVLAGYRWLSEQYLPGDKIFLFGFSRGAYQVRALAGMISKVGLIFPGNDEQIAFAYELYADLKHDTQKFDTSVKQSDGIESERNSAGDDKANMDSSERLMAARFKQAFARPNVKVHFVGVWDTVSSVGVIRKKSLPCTDSFDPEHVCYFRHALALDERRVKFLPEYVCGGVSIPNESKFIKLSRRGRDAPDAANDAQQFDSQAQVDDPSIGVAKETDSKGSGSSTSSLSRIKEVWFAGLEAGNQKNAELNNTAVPVLWMGNEAWIAGLGLEPSKVEWEWEKLKYARPQESLLEIFPFKRISYRDKDSTTWLPHLGQGRTIMPGQKIHASVAFIQNYQPKAKFSVDVEGGDWIRILGTGRQDSFDWTDPIRDLMELDLFNPASVKRLVASIIRNRSISDIERLHFWASRTEGRQAILKGVELTELLRIADDKSDTSISKQKLIRETLFMLFKGVPASGIQGWRLNDKIGRLLFWMIRQIIEKGIRIGRRSSYDEEFDEDTLKIISRDNNYGLPAVPTHILNEGLDDFADRRTLLAGVVLLAHIERESITKSLAYTNLLEAIKSSDTTPPEVIFNNGYDAALIGQLYLLGGRVNLNDGVLFAFKYIGKRPFAFDMFSSLLTKSGVDDKLKGELLGQLVAKVDTSKEDSDGFCDYLQALTQLIRTRPRDIAKIPRITIEKIASLADSDDYGVKWCGLQACVALKEEKEGQSPVNNLTKCVLKLRKEWKDAGPSWPADLSTDGVPHTTDLHGNLTPASMDRYRRSAQEVAFIAFSILTVAINTQR</sequence>
<keyword evidence="2" id="KW-1185">Reference proteome</keyword>
<reference evidence="1" key="1">
    <citation type="submission" date="2021-03" db="EMBL/GenBank/DDBJ databases">
        <title>Evolutionary priming and transition to the ectomycorrhizal habit in an iconic lineage of mushroom-forming fungi: is preadaptation a requirement?</title>
        <authorList>
            <consortium name="DOE Joint Genome Institute"/>
            <person name="Looney B.P."/>
            <person name="Miyauchi S."/>
            <person name="Morin E."/>
            <person name="Drula E."/>
            <person name="Courty P.E."/>
            <person name="Chicoki N."/>
            <person name="Fauchery L."/>
            <person name="Kohler A."/>
            <person name="Kuo A."/>
            <person name="LaButti K."/>
            <person name="Pangilinan J."/>
            <person name="Lipzen A."/>
            <person name="Riley R."/>
            <person name="Andreopoulos W."/>
            <person name="He G."/>
            <person name="Johnson J."/>
            <person name="Barry K.W."/>
            <person name="Grigoriev I.V."/>
            <person name="Nagy L."/>
            <person name="Hibbett D."/>
            <person name="Henrissat B."/>
            <person name="Matheny P.B."/>
            <person name="Labbe J."/>
            <person name="Martin A.F."/>
        </authorList>
    </citation>
    <scope>NUCLEOTIDE SEQUENCE</scope>
    <source>
        <strain evidence="1">BPL698</strain>
    </source>
</reference>
<name>A0ACC0U0S6_9AGAM</name>
<protein>
    <submittedName>
        <fullName evidence="1">Uncharacterized protein</fullName>
    </submittedName>
</protein>
<dbReference type="EMBL" id="JAGFNK010000253">
    <property type="protein sequence ID" value="KAI9455298.1"/>
    <property type="molecule type" value="Genomic_DNA"/>
</dbReference>